<proteinExistence type="predicted"/>
<dbReference type="Pfam" id="PF13519">
    <property type="entry name" value="VWA_2"/>
    <property type="match status" value="1"/>
</dbReference>
<dbReference type="Gene3D" id="3.40.50.410">
    <property type="entry name" value="von Willebrand factor, type A domain"/>
    <property type="match status" value="1"/>
</dbReference>
<dbReference type="CDD" id="cd00198">
    <property type="entry name" value="vWFA"/>
    <property type="match status" value="1"/>
</dbReference>
<accession>A0ABQ3M083</accession>
<keyword evidence="2" id="KW-0472">Membrane</keyword>
<evidence type="ECO:0000313" key="5">
    <source>
        <dbReference type="Proteomes" id="UP000635387"/>
    </source>
</evidence>
<evidence type="ECO:0000256" key="1">
    <source>
        <dbReference type="SAM" id="MobiDB-lite"/>
    </source>
</evidence>
<dbReference type="SUPFAM" id="SSF53300">
    <property type="entry name" value="vWA-like"/>
    <property type="match status" value="1"/>
</dbReference>
<sequence>MLFLFIIRRVRTRAHGQSVSRSVRALALWAIFATFVAGTPAEAQFPKAADRHFSVRQQEPPQVQPARLVILVDESGSIGPGDLEREREAAATIALGEFAPGSSVAVVGFASDNGNQSPVDVVCPPVTVKTAQDQQSLADCIRKLRKREKAEGDGTDHYAAMQQAMAYLGDGPPGSATKPKMIFLLTDGKLDVSESPRYGPDNAGDQRNQAASRGLDDTLRGAVEAGVQVWPLGFGDVDRGQLDRFAAGGFQGTCGPTVPRPSATVAADAAAVSGFLLKAFGTARCAGSGDIQRRRLGAGEEEAVALNVPEIATDGSIVVVKQDARVSVRFFDPHGREVPKTGQLGNSAFQGSGANGPVESLRISNPEPGNWTVKLTSLPGVPDIEVSAVVLWQGAVRASLTVDPPAPQRGQRVKVLLTLQTRNRPIRDPAQLAGLTFSVTMTSGTATSEVPMADGGTNGDDRAGDGVYTGSAVVPDTAAKTARFVGSVQGIGVSGDTRTVLTTLSDGRPGLAAQIALDQATLVEPGRSVSGTVTVDSLLGVRAKVRLQITDPAPGTKASIPGDRTVFEVPATGRADFPFDVVFAADSANGTNGLTVSLVDDANPATTLANYPLSIQIGYPRPPTPWWLYLGVPGALIVLAALGLWARARYRRRRVSGLAVFLFQRGRQISDIAAPAGGETRFPFVLRSGHGVAPQLAPPAPDDEEVYRLTRDGRRFTLLTPYGERYLLHDGERCEAGEGLELEIRDEGAMTLAAEHEGEQGESEFGAAARYTDLL</sequence>
<dbReference type="InterPro" id="IPR002035">
    <property type="entry name" value="VWF_A"/>
</dbReference>
<comment type="caution">
    <text evidence="4">The sequence shown here is derived from an EMBL/GenBank/DDBJ whole genome shotgun (WGS) entry which is preliminary data.</text>
</comment>
<keyword evidence="5" id="KW-1185">Reference proteome</keyword>
<organism evidence="4 5">
    <name type="scientific">Amycolatopsis oliviviridis</name>
    <dbReference type="NCBI Taxonomy" id="1471590"/>
    <lineage>
        <taxon>Bacteria</taxon>
        <taxon>Bacillati</taxon>
        <taxon>Actinomycetota</taxon>
        <taxon>Actinomycetes</taxon>
        <taxon>Pseudonocardiales</taxon>
        <taxon>Pseudonocardiaceae</taxon>
        <taxon>Amycolatopsis</taxon>
    </lineage>
</organism>
<evidence type="ECO:0000259" key="3">
    <source>
        <dbReference type="PROSITE" id="PS50234"/>
    </source>
</evidence>
<dbReference type="InterPro" id="IPR036465">
    <property type="entry name" value="vWFA_dom_sf"/>
</dbReference>
<feature type="transmembrane region" description="Helical" evidence="2">
    <location>
        <begin position="626"/>
        <end position="646"/>
    </location>
</feature>
<evidence type="ECO:0000313" key="4">
    <source>
        <dbReference type="EMBL" id="GHH30120.1"/>
    </source>
</evidence>
<protein>
    <recommendedName>
        <fullName evidence="3">VWFA domain-containing protein</fullName>
    </recommendedName>
</protein>
<gene>
    <name evidence="4" type="ORF">GCM10017790_63380</name>
</gene>
<feature type="region of interest" description="Disordered" evidence="1">
    <location>
        <begin position="755"/>
        <end position="775"/>
    </location>
</feature>
<keyword evidence="2" id="KW-0812">Transmembrane</keyword>
<dbReference type="PROSITE" id="PS50234">
    <property type="entry name" value="VWFA"/>
    <property type="match status" value="1"/>
</dbReference>
<name>A0ABQ3M083_9PSEU</name>
<dbReference type="SMART" id="SM00327">
    <property type="entry name" value="VWA"/>
    <property type="match status" value="1"/>
</dbReference>
<feature type="domain" description="VWFA" evidence="3">
    <location>
        <begin position="67"/>
        <end position="280"/>
    </location>
</feature>
<dbReference type="Proteomes" id="UP000635387">
    <property type="component" value="Unassembled WGS sequence"/>
</dbReference>
<evidence type="ECO:0000256" key="2">
    <source>
        <dbReference type="SAM" id="Phobius"/>
    </source>
</evidence>
<reference evidence="5" key="1">
    <citation type="journal article" date="2019" name="Int. J. Syst. Evol. Microbiol.">
        <title>The Global Catalogue of Microorganisms (GCM) 10K type strain sequencing project: providing services to taxonomists for standard genome sequencing and annotation.</title>
        <authorList>
            <consortium name="The Broad Institute Genomics Platform"/>
            <consortium name="The Broad Institute Genome Sequencing Center for Infectious Disease"/>
            <person name="Wu L."/>
            <person name="Ma J."/>
        </authorList>
    </citation>
    <scope>NUCLEOTIDE SEQUENCE [LARGE SCALE GENOMIC DNA]</scope>
    <source>
        <strain evidence="5">CGMCC 4.7683</strain>
    </source>
</reference>
<keyword evidence="2" id="KW-1133">Transmembrane helix</keyword>
<dbReference type="EMBL" id="BNAY01000008">
    <property type="protein sequence ID" value="GHH30120.1"/>
    <property type="molecule type" value="Genomic_DNA"/>
</dbReference>